<organism evidence="9 10">
    <name type="scientific">Actinoplanes xinjiangensis</name>
    <dbReference type="NCBI Taxonomy" id="512350"/>
    <lineage>
        <taxon>Bacteria</taxon>
        <taxon>Bacillati</taxon>
        <taxon>Actinomycetota</taxon>
        <taxon>Actinomycetes</taxon>
        <taxon>Micromonosporales</taxon>
        <taxon>Micromonosporaceae</taxon>
        <taxon>Actinoplanes</taxon>
    </lineage>
</organism>
<evidence type="ECO:0000256" key="2">
    <source>
        <dbReference type="ARBA" id="ARBA00022989"/>
    </source>
</evidence>
<evidence type="ECO:0000259" key="7">
    <source>
        <dbReference type="PROSITE" id="PS50111"/>
    </source>
</evidence>
<evidence type="ECO:0000259" key="8">
    <source>
        <dbReference type="PROSITE" id="PS50885"/>
    </source>
</evidence>
<dbReference type="Proteomes" id="UP000245697">
    <property type="component" value="Unassembled WGS sequence"/>
</dbReference>
<dbReference type="GO" id="GO:0004888">
    <property type="term" value="F:transmembrane signaling receptor activity"/>
    <property type="evidence" value="ECO:0007669"/>
    <property type="project" value="InterPro"/>
</dbReference>
<name>A0A316FIN3_9ACTN</name>
<evidence type="ECO:0000256" key="1">
    <source>
        <dbReference type="ARBA" id="ARBA00022692"/>
    </source>
</evidence>
<dbReference type="Gene3D" id="1.10.287.950">
    <property type="entry name" value="Methyl-accepting chemotaxis protein"/>
    <property type="match status" value="1"/>
</dbReference>
<dbReference type="PANTHER" id="PTHR32089:SF112">
    <property type="entry name" value="LYSOZYME-LIKE PROTEIN-RELATED"/>
    <property type="match status" value="1"/>
</dbReference>
<dbReference type="SUPFAM" id="SSF58104">
    <property type="entry name" value="Methyl-accepting chemotaxis protein (MCP) signaling domain"/>
    <property type="match status" value="1"/>
</dbReference>
<evidence type="ECO:0000256" key="3">
    <source>
        <dbReference type="ARBA" id="ARBA00023224"/>
    </source>
</evidence>
<dbReference type="InterPro" id="IPR004089">
    <property type="entry name" value="MCPsignal_dom"/>
</dbReference>
<proteinExistence type="inferred from homology"/>
<feature type="transmembrane region" description="Helical" evidence="6">
    <location>
        <begin position="12"/>
        <end position="34"/>
    </location>
</feature>
<dbReference type="PANTHER" id="PTHR32089">
    <property type="entry name" value="METHYL-ACCEPTING CHEMOTAXIS PROTEIN MCPB"/>
    <property type="match status" value="1"/>
</dbReference>
<dbReference type="GO" id="GO:0007165">
    <property type="term" value="P:signal transduction"/>
    <property type="evidence" value="ECO:0007669"/>
    <property type="project" value="UniProtKB-KW"/>
</dbReference>
<dbReference type="PRINTS" id="PR00260">
    <property type="entry name" value="CHEMTRNSDUCR"/>
</dbReference>
<keyword evidence="1 6" id="KW-0812">Transmembrane</keyword>
<dbReference type="SMART" id="SM00283">
    <property type="entry name" value="MA"/>
    <property type="match status" value="1"/>
</dbReference>
<evidence type="ECO:0000256" key="5">
    <source>
        <dbReference type="PROSITE-ProRule" id="PRU00284"/>
    </source>
</evidence>
<dbReference type="InterPro" id="IPR003660">
    <property type="entry name" value="HAMP_dom"/>
</dbReference>
<feature type="domain" description="Methyl-accepting transducer" evidence="7">
    <location>
        <begin position="279"/>
        <end position="508"/>
    </location>
</feature>
<keyword evidence="2 6" id="KW-1133">Transmembrane helix</keyword>
<evidence type="ECO:0000256" key="4">
    <source>
        <dbReference type="ARBA" id="ARBA00029447"/>
    </source>
</evidence>
<keyword evidence="10" id="KW-1185">Reference proteome</keyword>
<reference evidence="9 10" key="1">
    <citation type="submission" date="2018-05" db="EMBL/GenBank/DDBJ databases">
        <title>Genomic Encyclopedia of Archaeal and Bacterial Type Strains, Phase II (KMG-II): from individual species to whole genera.</title>
        <authorList>
            <person name="Goeker M."/>
        </authorList>
    </citation>
    <scope>NUCLEOTIDE SEQUENCE [LARGE SCALE GENOMIC DNA]</scope>
    <source>
        <strain evidence="9 10">DSM 45184</strain>
    </source>
</reference>
<evidence type="ECO:0000313" key="10">
    <source>
        <dbReference type="Proteomes" id="UP000245697"/>
    </source>
</evidence>
<comment type="caution">
    <text evidence="9">The sequence shown here is derived from an EMBL/GenBank/DDBJ whole genome shotgun (WGS) entry which is preliminary data.</text>
</comment>
<dbReference type="PROSITE" id="PS50111">
    <property type="entry name" value="CHEMOTAXIS_TRANSDUC_2"/>
    <property type="match status" value="1"/>
</dbReference>
<evidence type="ECO:0000313" key="9">
    <source>
        <dbReference type="EMBL" id="PWK47660.1"/>
    </source>
</evidence>
<dbReference type="PROSITE" id="PS50885">
    <property type="entry name" value="HAMP"/>
    <property type="match status" value="1"/>
</dbReference>
<dbReference type="AlphaFoldDB" id="A0A316FIN3"/>
<dbReference type="OrthoDB" id="1115140at2"/>
<dbReference type="GO" id="GO:0016020">
    <property type="term" value="C:membrane"/>
    <property type="evidence" value="ECO:0007669"/>
    <property type="project" value="InterPro"/>
</dbReference>
<sequence length="537" mass="55737">MRIGDISVGKRLALSYCALTALIVTSAGTGWWGLRQQAAAEREMAGLEKVRDDIQDAKYNAADVTGWQGLWISDVAAFGYAWATGPEGYNRQGELKSKKALYEGLKATNTDGMTAAERALFDDLEPAWDDFFAWDEKLDEWLSADDRAALDRTMKSVNGGEASEAYGKVLEITAALDESVNARAAALRAEVDEVRGTALTVLGAALALAVLVAVLMGIWVTRSVVGPLAVVVGALRRLADRDLTVSVDVTRGDELGRLGAAVNETASSLRATVSAIAGHAGAVATASHELSTVSEQIADASTEMDAQAATVATSAGHVSGNVQTLQAGSAEMNQAIDEIARNAGEAARVAGEAVTVVDQTNQTVAKLGDSSAEISAVVAMITAIAEQTNLLALNATIEAARAGELGKGFAVVAGEVKELSQETARATEEISRLVKAIQSDSHNAVGAISRIGEVVTRISDFQTLIAAAVEEQTATTSEMSRNVAEVADSSADIATNIAGVAGAVGATTTIATRARENAGSLSRTSNELRELVAGFTL</sequence>
<dbReference type="EMBL" id="QGGR01000007">
    <property type="protein sequence ID" value="PWK47660.1"/>
    <property type="molecule type" value="Genomic_DNA"/>
</dbReference>
<accession>A0A316FIN3</accession>
<dbReference type="SMART" id="SM00304">
    <property type="entry name" value="HAMP"/>
    <property type="match status" value="1"/>
</dbReference>
<dbReference type="GO" id="GO:0006935">
    <property type="term" value="P:chemotaxis"/>
    <property type="evidence" value="ECO:0007669"/>
    <property type="project" value="InterPro"/>
</dbReference>
<keyword evidence="6" id="KW-0472">Membrane</keyword>
<dbReference type="RefSeq" id="WP_109593762.1">
    <property type="nucleotide sequence ID" value="NZ_BONA01000043.1"/>
</dbReference>
<evidence type="ECO:0000256" key="6">
    <source>
        <dbReference type="SAM" id="Phobius"/>
    </source>
</evidence>
<gene>
    <name evidence="9" type="ORF">BC793_107270</name>
</gene>
<feature type="domain" description="HAMP" evidence="8">
    <location>
        <begin position="222"/>
        <end position="274"/>
    </location>
</feature>
<dbReference type="Pfam" id="PF00015">
    <property type="entry name" value="MCPsignal"/>
    <property type="match status" value="1"/>
</dbReference>
<protein>
    <submittedName>
        <fullName evidence="9">Methyl-accepting chemotaxis protein</fullName>
    </submittedName>
</protein>
<dbReference type="CDD" id="cd06225">
    <property type="entry name" value="HAMP"/>
    <property type="match status" value="1"/>
</dbReference>
<dbReference type="Pfam" id="PF00672">
    <property type="entry name" value="HAMP"/>
    <property type="match status" value="1"/>
</dbReference>
<comment type="similarity">
    <text evidence="4">Belongs to the methyl-accepting chemotaxis (MCP) protein family.</text>
</comment>
<feature type="transmembrane region" description="Helical" evidence="6">
    <location>
        <begin position="198"/>
        <end position="220"/>
    </location>
</feature>
<keyword evidence="3 5" id="KW-0807">Transducer</keyword>
<dbReference type="InterPro" id="IPR004090">
    <property type="entry name" value="Chemotax_Me-accpt_rcpt"/>
</dbReference>